<feature type="region of interest" description="Disordered" evidence="6">
    <location>
        <begin position="429"/>
        <end position="474"/>
    </location>
</feature>
<evidence type="ECO:0000313" key="9">
    <source>
        <dbReference type="Proteomes" id="UP001530315"/>
    </source>
</evidence>
<dbReference type="PROSITE" id="PS50064">
    <property type="entry name" value="ZF_PARP_2"/>
    <property type="match status" value="1"/>
</dbReference>
<evidence type="ECO:0000256" key="5">
    <source>
        <dbReference type="ARBA" id="ARBA00023242"/>
    </source>
</evidence>
<evidence type="ECO:0000256" key="2">
    <source>
        <dbReference type="ARBA" id="ARBA00022723"/>
    </source>
</evidence>
<dbReference type="EMBL" id="JALLAZ020001727">
    <property type="protein sequence ID" value="KAL3766571.1"/>
    <property type="molecule type" value="Genomic_DNA"/>
</dbReference>
<evidence type="ECO:0000256" key="3">
    <source>
        <dbReference type="ARBA" id="ARBA00022771"/>
    </source>
</evidence>
<dbReference type="Gene3D" id="3.30.1740.10">
    <property type="entry name" value="Zinc finger, PARP-type"/>
    <property type="match status" value="1"/>
</dbReference>
<evidence type="ECO:0000256" key="4">
    <source>
        <dbReference type="ARBA" id="ARBA00022833"/>
    </source>
</evidence>
<dbReference type="SMART" id="SM00292">
    <property type="entry name" value="BRCT"/>
    <property type="match status" value="2"/>
</dbReference>
<dbReference type="SUPFAM" id="SSF52113">
    <property type="entry name" value="BRCT domain"/>
    <property type="match status" value="1"/>
</dbReference>
<dbReference type="InterPro" id="IPR001510">
    <property type="entry name" value="Znf_PARP"/>
</dbReference>
<dbReference type="Gene3D" id="3.40.50.10190">
    <property type="entry name" value="BRCT domain"/>
    <property type="match status" value="2"/>
</dbReference>
<dbReference type="InterPro" id="IPR036957">
    <property type="entry name" value="Znf_PARP_sf"/>
</dbReference>
<name>A0ABD3MUQ0_9STRA</name>
<protein>
    <recommendedName>
        <fullName evidence="7">PARP-type domain-containing protein</fullName>
    </recommendedName>
</protein>
<dbReference type="SUPFAM" id="SSF57716">
    <property type="entry name" value="Glucocorticoid receptor-like (DNA-binding domain)"/>
    <property type="match status" value="1"/>
</dbReference>
<feature type="region of interest" description="Disordered" evidence="6">
    <location>
        <begin position="481"/>
        <end position="500"/>
    </location>
</feature>
<feature type="compositionally biased region" description="Low complexity" evidence="6">
    <location>
        <begin position="430"/>
        <end position="442"/>
    </location>
</feature>
<feature type="domain" description="PARP-type" evidence="7">
    <location>
        <begin position="132"/>
        <end position="205"/>
    </location>
</feature>
<comment type="subcellular location">
    <subcellularLocation>
        <location evidence="1">Nucleus</location>
    </subcellularLocation>
</comment>
<keyword evidence="5" id="KW-0539">Nucleus</keyword>
<keyword evidence="4" id="KW-0862">Zinc</keyword>
<evidence type="ECO:0000313" key="8">
    <source>
        <dbReference type="EMBL" id="KAL3766571.1"/>
    </source>
</evidence>
<evidence type="ECO:0000259" key="7">
    <source>
        <dbReference type="PROSITE" id="PS50064"/>
    </source>
</evidence>
<evidence type="ECO:0000256" key="1">
    <source>
        <dbReference type="ARBA" id="ARBA00004123"/>
    </source>
</evidence>
<dbReference type="Proteomes" id="UP001530315">
    <property type="component" value="Unassembled WGS sequence"/>
</dbReference>
<comment type="caution">
    <text evidence="8">The sequence shown here is derived from an EMBL/GenBank/DDBJ whole genome shotgun (WGS) entry which is preliminary data.</text>
</comment>
<sequence>MKLSQCLADLSIADASVFEGCDDIGEEFKIIKKIYMRKVLAEHPDKGGDSNTFRTTQVAWEILRELFESNGIKGGSFVRYLVANVSIAAKEEAIGNDNDNVDDELYAKYANNTTTRSYEYYEAAAEEKVPSYKVEPAKSGRSKCSKCKEMIDKLGLRVGWHDKLIGAYRGWNHLDCWRVPKKVGDGLTNPSDAHIVLRDLLTMEDSLLTGVGALDESVKTSFVQHCMDSDNWAGSGKRKSILITTESICSDQVVAKASKVASKSESASAAAKMASKYESASVAAKGKGQSSATTVSVQDPAAGSISIISGSFQTPVPGVHGARGDDFLKGKTFVVTGTFPEAGESDAGAEGVTIIKAIIQSFGGKVITKFSTKTRKDPVASKLKDASKRSIVIVSLRRLQGVLLNQVSLNELEVMPTLTSVDFEGDAYHAADAPSPVSSDAAQGPSSNVSSSEQPTSKEAEAKMPDLSPTGNCLLNAASASTEVNIPSKPHPSSPADAATKMRDMSFPSNASLDVASASTEVNMPSKPHSTPLDAAANATSVNNHNMAATADPTSQMNDVTKYVSQHSGKKPMFTIPRPGVDGVTGVLDGKRFCLAGIFPEVGGGAGLLLGTERTKCMIQAFGGRVTSGVSGRTDFLLVGQEPGRSLVSAADTRGVPLIDMLSLQRLLTGQSSMEEMASAPPPRITSFGVHPYHKSVAN</sequence>
<keyword evidence="2" id="KW-0479">Metal-binding</keyword>
<dbReference type="InterPro" id="IPR001357">
    <property type="entry name" value="BRCT_dom"/>
</dbReference>
<reference evidence="8 9" key="1">
    <citation type="submission" date="2024-10" db="EMBL/GenBank/DDBJ databases">
        <title>Updated reference genomes for cyclostephanoid diatoms.</title>
        <authorList>
            <person name="Roberts W.R."/>
            <person name="Alverson A.J."/>
        </authorList>
    </citation>
    <scope>NUCLEOTIDE SEQUENCE [LARGE SCALE GENOMIC DNA]</scope>
    <source>
        <strain evidence="8 9">AJA276-08</strain>
    </source>
</reference>
<dbReference type="InterPro" id="IPR036420">
    <property type="entry name" value="BRCT_dom_sf"/>
</dbReference>
<evidence type="ECO:0000256" key="6">
    <source>
        <dbReference type="SAM" id="MobiDB-lite"/>
    </source>
</evidence>
<keyword evidence="9" id="KW-1185">Reference proteome</keyword>
<dbReference type="SMART" id="SM01336">
    <property type="entry name" value="zf-PARP"/>
    <property type="match status" value="1"/>
</dbReference>
<dbReference type="Gene3D" id="1.10.287.110">
    <property type="entry name" value="DnaJ domain"/>
    <property type="match status" value="1"/>
</dbReference>
<dbReference type="SUPFAM" id="SSF46565">
    <property type="entry name" value="Chaperone J-domain"/>
    <property type="match status" value="1"/>
</dbReference>
<dbReference type="GO" id="GO:0008270">
    <property type="term" value="F:zinc ion binding"/>
    <property type="evidence" value="ECO:0007669"/>
    <property type="project" value="UniProtKB-KW"/>
</dbReference>
<feature type="compositionally biased region" description="Polar residues" evidence="6">
    <location>
        <begin position="444"/>
        <end position="455"/>
    </location>
</feature>
<organism evidence="8 9">
    <name type="scientific">Stephanodiscus triporus</name>
    <dbReference type="NCBI Taxonomy" id="2934178"/>
    <lineage>
        <taxon>Eukaryota</taxon>
        <taxon>Sar</taxon>
        <taxon>Stramenopiles</taxon>
        <taxon>Ochrophyta</taxon>
        <taxon>Bacillariophyta</taxon>
        <taxon>Coscinodiscophyceae</taxon>
        <taxon>Thalassiosirophycidae</taxon>
        <taxon>Stephanodiscales</taxon>
        <taxon>Stephanodiscaceae</taxon>
        <taxon>Stephanodiscus</taxon>
    </lineage>
</organism>
<proteinExistence type="predicted"/>
<dbReference type="InterPro" id="IPR036869">
    <property type="entry name" value="J_dom_sf"/>
</dbReference>
<gene>
    <name evidence="8" type="ORF">ACHAW5_003874</name>
</gene>
<keyword evidence="3" id="KW-0863">Zinc-finger</keyword>
<dbReference type="AlphaFoldDB" id="A0ABD3MUQ0"/>
<accession>A0ABD3MUQ0</accession>
<dbReference type="GO" id="GO:0005634">
    <property type="term" value="C:nucleus"/>
    <property type="evidence" value="ECO:0007669"/>
    <property type="project" value="UniProtKB-SubCell"/>
</dbReference>